<keyword evidence="7 8" id="KW-0998">Cell outer membrane</keyword>
<dbReference type="SUPFAM" id="SSF49464">
    <property type="entry name" value="Carboxypeptidase regulatory domain-like"/>
    <property type="match status" value="1"/>
</dbReference>
<dbReference type="Gene3D" id="2.40.170.20">
    <property type="entry name" value="TonB-dependent receptor, beta-barrel domain"/>
    <property type="match status" value="1"/>
</dbReference>
<evidence type="ECO:0000256" key="7">
    <source>
        <dbReference type="ARBA" id="ARBA00023237"/>
    </source>
</evidence>
<reference evidence="13" key="1">
    <citation type="submission" date="2012-02" db="EMBL/GenBank/DDBJ databases">
        <title>The complete genome of Echinicola vietnamensis DSM 17526.</title>
        <authorList>
            <person name="Lucas S."/>
            <person name="Copeland A."/>
            <person name="Lapidus A."/>
            <person name="Glavina del Rio T."/>
            <person name="Dalin E."/>
            <person name="Tice H."/>
            <person name="Bruce D."/>
            <person name="Goodwin L."/>
            <person name="Pitluck S."/>
            <person name="Peters L."/>
            <person name="Ovchinnikova G."/>
            <person name="Teshima H."/>
            <person name="Kyrpides N."/>
            <person name="Mavromatis K."/>
            <person name="Ivanova N."/>
            <person name="Brettin T."/>
            <person name="Detter J.C."/>
            <person name="Han C."/>
            <person name="Larimer F."/>
            <person name="Land M."/>
            <person name="Hauser L."/>
            <person name="Markowitz V."/>
            <person name="Cheng J.-F."/>
            <person name="Hugenholtz P."/>
            <person name="Woyke T."/>
            <person name="Wu D."/>
            <person name="Brambilla E."/>
            <person name="Klenk H.-P."/>
            <person name="Eisen J.A."/>
        </authorList>
    </citation>
    <scope>NUCLEOTIDE SEQUENCE [LARGE SCALE GENOMIC DNA]</scope>
    <source>
        <strain evidence="13">DSM 17526 / LMG 23754 / KMM 6221</strain>
    </source>
</reference>
<feature type="domain" description="TonB-dependent receptor plug" evidence="11">
    <location>
        <begin position="226"/>
        <end position="329"/>
    </location>
</feature>
<evidence type="ECO:0000256" key="6">
    <source>
        <dbReference type="ARBA" id="ARBA00023136"/>
    </source>
</evidence>
<accession>L0G552</accession>
<keyword evidence="6 8" id="KW-0472">Membrane</keyword>
<evidence type="ECO:0000313" key="12">
    <source>
        <dbReference type="EMBL" id="AGA80131.1"/>
    </source>
</evidence>
<evidence type="ECO:0000259" key="10">
    <source>
        <dbReference type="Pfam" id="PF00593"/>
    </source>
</evidence>
<comment type="similarity">
    <text evidence="8 9">Belongs to the TonB-dependent receptor family.</text>
</comment>
<protein>
    <submittedName>
        <fullName evidence="12">TonB-linked outer membrane protein, SusC/RagA family</fullName>
    </submittedName>
</protein>
<dbReference type="InterPro" id="IPR023997">
    <property type="entry name" value="TonB-dep_OMP_SusC/RagA_CS"/>
</dbReference>
<dbReference type="InterPro" id="IPR008969">
    <property type="entry name" value="CarboxyPept-like_regulatory"/>
</dbReference>
<dbReference type="AlphaFoldDB" id="L0G552"/>
<evidence type="ECO:0000256" key="4">
    <source>
        <dbReference type="ARBA" id="ARBA00022692"/>
    </source>
</evidence>
<dbReference type="FunFam" id="2.60.40.1120:FF:000003">
    <property type="entry name" value="Outer membrane protein Omp121"/>
    <property type="match status" value="1"/>
</dbReference>
<dbReference type="InterPro" id="IPR000531">
    <property type="entry name" value="Beta-barrel_TonB"/>
</dbReference>
<comment type="subcellular location">
    <subcellularLocation>
        <location evidence="1 8">Cell outer membrane</location>
        <topology evidence="1 8">Multi-pass membrane protein</topology>
    </subcellularLocation>
</comment>
<dbReference type="InterPro" id="IPR037066">
    <property type="entry name" value="Plug_dom_sf"/>
</dbReference>
<sequence length="1173" mass="131588">MKTKLLKKIVTVGKYAFFGMIIQCLFFSSLLAGETSGQTSLEEVYVSLNEDEMSVEEIFKAIEKETDFRFSYKRGDVRRQSFTNEASSADVSIGNVLRQLSMDADLKFKRINNVIYVGKKGHVHPTELEETYVADVKVTGTILDENGMPIPGVTVTVQGTTKGTVTDIDGNYTIMVPEEGALIFSFIGYATQIIPVGDKSVIDVTMAEDTKALEEFVVVGYGKQKKVNITGAITAVETDNLTQIPTNNLSNTLAGRAPGVNVTGTSGLSGSTSSIRIRGSFGDPLYVIDGIVRDKTAFDALEAQEVDQISFLKDAATASIYGSRAGNGVVLVTTKSGSKQKPMFNFQTSYAFFSPTMELLSDKTTATDELIYQNRVAEYRGTAPPNGEEEFAYFSDRSYNVNDFIWQNPWSQNYSLSVTGGSDKLTYYSLLSYRGEEGSYKSLEHGKFNLRTNVTAQISDRIKLGVNIAATQQNHDRFYWPFSGDDDYDVSDLYRVTFNWPKVYPYYLEEDGTPANYVTDYPVQTPMGSWLAWSVIDQIVGDRYIKTRKRQLNNILTLDVDLGDLVPGLTTKVVGNYLAQDFMRKKFLTFQTNYVFNQADPDGNRFLPAPPDPNNTNVFTFSQNQEFLSYDINTAWSYQFDWFLNYSKVFGKHGIDAMAVYEQAENGLYGAFAKAEDPVTDYDQDFVYSTDAQMRYGNGYEEVGARRSLIGRVNYNFAERYIAEFSFRYDGNTLFPKDKRWGFFPSVSAAWRIIDEPFMSNASNWLSDLKLRASVGTTGNDLDVNGNKITPFSYIRTYGNSGTYIFGNDLYRGIAPGDTPNPNLTWATSTTYNIGVDFEMIDTRLSGSIDVFYKKEEDILGSRLVTLPDNYGQSLAPENYAARSWRGGELSLMWRDMAAGGKLDYSIYGNLGYAKDQWDVLDQNPIYLEGGNRASESQIGQPANRIFGLRALGIIRTQEQLDELMEAGFKQYGRDPYLGGLYFEDIRGDGYSPGPDGKIDGNDFQLLSNNAAPRLNYGFGFNVNWNNFTVNAHFQGVGVYDRIISNQEGAGMRQHGGTIRPYYPLWADDVWTPENPNAKYPRPIGYNWYESGTGSTSFWIRNGAYLRLKNLNVAYNLPQSWVSSINVANAQVFFNGTNLFSISDMKEFHDPEQKNYDSFPLMKSLTVGLNVKF</sequence>
<dbReference type="Proteomes" id="UP000010796">
    <property type="component" value="Chromosome"/>
</dbReference>
<dbReference type="Pfam" id="PF13715">
    <property type="entry name" value="CarbopepD_reg_2"/>
    <property type="match status" value="1"/>
</dbReference>
<name>L0G552_ECHVK</name>
<keyword evidence="3 8" id="KW-1134">Transmembrane beta strand</keyword>
<dbReference type="RefSeq" id="WP_015267669.1">
    <property type="nucleotide sequence ID" value="NC_019904.1"/>
</dbReference>
<dbReference type="GO" id="GO:0009279">
    <property type="term" value="C:cell outer membrane"/>
    <property type="evidence" value="ECO:0007669"/>
    <property type="project" value="UniProtKB-SubCell"/>
</dbReference>
<dbReference type="InterPro" id="IPR039426">
    <property type="entry name" value="TonB-dep_rcpt-like"/>
</dbReference>
<dbReference type="EMBL" id="CP003346">
    <property type="protein sequence ID" value="AGA80131.1"/>
    <property type="molecule type" value="Genomic_DNA"/>
</dbReference>
<dbReference type="InterPro" id="IPR036942">
    <property type="entry name" value="Beta-barrel_TonB_sf"/>
</dbReference>
<proteinExistence type="inferred from homology"/>
<evidence type="ECO:0000313" key="13">
    <source>
        <dbReference type="Proteomes" id="UP000010796"/>
    </source>
</evidence>
<dbReference type="OrthoDB" id="9768177at2"/>
<dbReference type="PROSITE" id="PS52016">
    <property type="entry name" value="TONB_DEPENDENT_REC_3"/>
    <property type="match status" value="1"/>
</dbReference>
<dbReference type="KEGG" id="evi:Echvi_3921"/>
<keyword evidence="13" id="KW-1185">Reference proteome</keyword>
<evidence type="ECO:0000256" key="2">
    <source>
        <dbReference type="ARBA" id="ARBA00022448"/>
    </source>
</evidence>
<keyword evidence="2 8" id="KW-0813">Transport</keyword>
<dbReference type="STRING" id="926556.Echvi_3921"/>
<keyword evidence="5 9" id="KW-0798">TonB box</keyword>
<dbReference type="Pfam" id="PF00593">
    <property type="entry name" value="TonB_dep_Rec_b-barrel"/>
    <property type="match status" value="1"/>
</dbReference>
<dbReference type="NCBIfam" id="TIGR04057">
    <property type="entry name" value="SusC_RagA_signa"/>
    <property type="match status" value="1"/>
</dbReference>
<dbReference type="InterPro" id="IPR012910">
    <property type="entry name" value="Plug_dom"/>
</dbReference>
<dbReference type="Gene3D" id="2.60.40.1120">
    <property type="entry name" value="Carboxypeptidase-like, regulatory domain"/>
    <property type="match status" value="1"/>
</dbReference>
<evidence type="ECO:0000256" key="8">
    <source>
        <dbReference type="PROSITE-ProRule" id="PRU01360"/>
    </source>
</evidence>
<evidence type="ECO:0000256" key="1">
    <source>
        <dbReference type="ARBA" id="ARBA00004571"/>
    </source>
</evidence>
<evidence type="ECO:0000256" key="3">
    <source>
        <dbReference type="ARBA" id="ARBA00022452"/>
    </source>
</evidence>
<feature type="domain" description="TonB-dependent receptor-like beta-barrel" evidence="10">
    <location>
        <begin position="589"/>
        <end position="1139"/>
    </location>
</feature>
<dbReference type="InterPro" id="IPR023996">
    <property type="entry name" value="TonB-dep_OMP_SusC/RagA"/>
</dbReference>
<evidence type="ECO:0000256" key="5">
    <source>
        <dbReference type="ARBA" id="ARBA00023077"/>
    </source>
</evidence>
<dbReference type="Gene3D" id="2.170.130.10">
    <property type="entry name" value="TonB-dependent receptor, plug domain"/>
    <property type="match status" value="1"/>
</dbReference>
<dbReference type="SUPFAM" id="SSF56935">
    <property type="entry name" value="Porins"/>
    <property type="match status" value="1"/>
</dbReference>
<keyword evidence="4 8" id="KW-0812">Transmembrane</keyword>
<gene>
    <name evidence="12" type="ordered locus">Echvi_3921</name>
</gene>
<organism evidence="12 13">
    <name type="scientific">Echinicola vietnamensis (strain DSM 17526 / LMG 23754 / KMM 6221)</name>
    <dbReference type="NCBI Taxonomy" id="926556"/>
    <lineage>
        <taxon>Bacteria</taxon>
        <taxon>Pseudomonadati</taxon>
        <taxon>Bacteroidota</taxon>
        <taxon>Cytophagia</taxon>
        <taxon>Cytophagales</taxon>
        <taxon>Cyclobacteriaceae</taxon>
        <taxon>Echinicola</taxon>
    </lineage>
</organism>
<evidence type="ECO:0000256" key="9">
    <source>
        <dbReference type="RuleBase" id="RU003357"/>
    </source>
</evidence>
<evidence type="ECO:0000259" key="11">
    <source>
        <dbReference type="Pfam" id="PF07715"/>
    </source>
</evidence>
<dbReference type="PATRIC" id="fig|926556.3.peg.4130"/>
<dbReference type="NCBIfam" id="TIGR04056">
    <property type="entry name" value="OMP_RagA_SusC"/>
    <property type="match status" value="1"/>
</dbReference>
<dbReference type="eggNOG" id="COG1629">
    <property type="taxonomic scope" value="Bacteria"/>
</dbReference>
<dbReference type="HOGENOM" id="CLU_004317_0_1_10"/>
<dbReference type="Pfam" id="PF07715">
    <property type="entry name" value="Plug"/>
    <property type="match status" value="1"/>
</dbReference>